<evidence type="ECO:0000313" key="3">
    <source>
        <dbReference type="Proteomes" id="UP001626536"/>
    </source>
</evidence>
<organism evidence="2 3">
    <name type="scientific">Methylocapsa polymorpha</name>
    <dbReference type="NCBI Taxonomy" id="3080828"/>
    <lineage>
        <taxon>Bacteria</taxon>
        <taxon>Pseudomonadati</taxon>
        <taxon>Pseudomonadota</taxon>
        <taxon>Alphaproteobacteria</taxon>
        <taxon>Hyphomicrobiales</taxon>
        <taxon>Beijerinckiaceae</taxon>
        <taxon>Methylocapsa</taxon>
    </lineage>
</organism>
<dbReference type="EMBL" id="CP136862">
    <property type="protein sequence ID" value="WOJ89636.1"/>
    <property type="molecule type" value="Genomic_DNA"/>
</dbReference>
<evidence type="ECO:0000256" key="1">
    <source>
        <dbReference type="SAM" id="SignalP"/>
    </source>
</evidence>
<dbReference type="RefSeq" id="WP_407339081.1">
    <property type="nucleotide sequence ID" value="NZ_CP136862.1"/>
</dbReference>
<proteinExistence type="predicted"/>
<keyword evidence="1" id="KW-0732">Signal</keyword>
<protein>
    <recommendedName>
        <fullName evidence="4">Lipoprotein</fullName>
    </recommendedName>
</protein>
<evidence type="ECO:0008006" key="4">
    <source>
        <dbReference type="Google" id="ProtNLM"/>
    </source>
</evidence>
<sequence>MNLRLSYLLPCFGLLTAALSGCTDNSAAPVSIDYHQIGFCNTYATPDGVRASKPDEVYVVYKIEAVNNTHNEDFTFLPNRLYIDPAEWGASQMPWASKPGEMQDFYAIRNRRHFMSNDASFAQATGVRLLEPSVISHDSKKNITGYSFIAAPAAGKDRPVERNFKLSYEPQEGDANWGHVDPPVVMNNTNAAETAWPHHDNCQDLALDRLPS</sequence>
<dbReference type="Proteomes" id="UP001626536">
    <property type="component" value="Chromosome"/>
</dbReference>
<reference evidence="2 3" key="1">
    <citation type="submission" date="2023-10" db="EMBL/GenBank/DDBJ databases">
        <title>Novel methanotroph of the genus Methylocapsa from a subarctic wetland.</title>
        <authorList>
            <person name="Belova S.E."/>
            <person name="Oshkin I.Y."/>
            <person name="Miroshnikov K."/>
            <person name="Dedysh S.N."/>
        </authorList>
    </citation>
    <scope>NUCLEOTIDE SEQUENCE [LARGE SCALE GENOMIC DNA]</scope>
    <source>
        <strain evidence="2 3">RX1</strain>
    </source>
</reference>
<feature type="signal peptide" evidence="1">
    <location>
        <begin position="1"/>
        <end position="20"/>
    </location>
</feature>
<evidence type="ECO:0000313" key="2">
    <source>
        <dbReference type="EMBL" id="WOJ89636.1"/>
    </source>
</evidence>
<keyword evidence="3" id="KW-1185">Reference proteome</keyword>
<accession>A0ABZ0HRX3</accession>
<feature type="chain" id="PRO_5045702267" description="Lipoprotein" evidence="1">
    <location>
        <begin position="21"/>
        <end position="212"/>
    </location>
</feature>
<gene>
    <name evidence="2" type="ORF">RZS28_17925</name>
</gene>
<name>A0ABZ0HRX3_9HYPH</name>